<evidence type="ECO:0000256" key="10">
    <source>
        <dbReference type="ARBA" id="ARBA00022842"/>
    </source>
</evidence>
<keyword evidence="9" id="KW-0067">ATP-binding</keyword>
<dbReference type="PROSITE" id="PS50846">
    <property type="entry name" value="HMA_2"/>
    <property type="match status" value="2"/>
</dbReference>
<dbReference type="GO" id="GO:0005524">
    <property type="term" value="F:ATP binding"/>
    <property type="evidence" value="ECO:0007669"/>
    <property type="project" value="UniProtKB-KW"/>
</dbReference>
<evidence type="ECO:0000313" key="18">
    <source>
        <dbReference type="EMBL" id="MPL97185.1"/>
    </source>
</evidence>
<feature type="transmembrane region" description="Helical" evidence="16">
    <location>
        <begin position="735"/>
        <end position="756"/>
    </location>
</feature>
<dbReference type="FunFam" id="2.70.150.10:FF:000002">
    <property type="entry name" value="Copper-transporting ATPase 1, putative"/>
    <property type="match status" value="1"/>
</dbReference>
<dbReference type="SFLD" id="SFLDG00002">
    <property type="entry name" value="C1.7:_P-type_atpase_like"/>
    <property type="match status" value="1"/>
</dbReference>
<dbReference type="PANTHER" id="PTHR43520:SF8">
    <property type="entry name" value="P-TYPE CU(+) TRANSPORTER"/>
    <property type="match status" value="1"/>
</dbReference>
<dbReference type="InterPro" id="IPR059000">
    <property type="entry name" value="ATPase_P-type_domA"/>
</dbReference>
<dbReference type="InterPro" id="IPR036163">
    <property type="entry name" value="HMA_dom_sf"/>
</dbReference>
<feature type="transmembrane region" description="Helical" evidence="16">
    <location>
        <begin position="139"/>
        <end position="157"/>
    </location>
</feature>
<dbReference type="GO" id="GO:0043682">
    <property type="term" value="F:P-type divalent copper transporter activity"/>
    <property type="evidence" value="ECO:0007669"/>
    <property type="project" value="TreeGrafter"/>
</dbReference>
<dbReference type="CDD" id="cd00371">
    <property type="entry name" value="HMA"/>
    <property type="match status" value="2"/>
</dbReference>
<evidence type="ECO:0000256" key="13">
    <source>
        <dbReference type="ARBA" id="ARBA00023008"/>
    </source>
</evidence>
<dbReference type="NCBIfam" id="TIGR00003">
    <property type="entry name" value="copper ion binding protein"/>
    <property type="match status" value="2"/>
</dbReference>
<dbReference type="InterPro" id="IPR023298">
    <property type="entry name" value="ATPase_P-typ_TM_dom_sf"/>
</dbReference>
<dbReference type="InterPro" id="IPR001757">
    <property type="entry name" value="P_typ_ATPase"/>
</dbReference>
<dbReference type="Pfam" id="PF00403">
    <property type="entry name" value="HMA"/>
    <property type="match status" value="2"/>
</dbReference>
<evidence type="ECO:0000256" key="2">
    <source>
        <dbReference type="ARBA" id="ARBA00006024"/>
    </source>
</evidence>
<keyword evidence="10" id="KW-0460">Magnesium</keyword>
<dbReference type="InterPro" id="IPR006122">
    <property type="entry name" value="HMA_Cu_ion-bd"/>
</dbReference>
<dbReference type="InterPro" id="IPR006121">
    <property type="entry name" value="HMA_dom"/>
</dbReference>
<feature type="domain" description="HMA" evidence="17">
    <location>
        <begin position="778"/>
        <end position="843"/>
    </location>
</feature>
<evidence type="ECO:0000256" key="12">
    <source>
        <dbReference type="ARBA" id="ARBA00022989"/>
    </source>
</evidence>
<feature type="transmembrane region" description="Helical" evidence="16">
    <location>
        <begin position="396"/>
        <end position="421"/>
    </location>
</feature>
<dbReference type="GO" id="GO:0016887">
    <property type="term" value="F:ATP hydrolysis activity"/>
    <property type="evidence" value="ECO:0007669"/>
    <property type="project" value="InterPro"/>
</dbReference>
<dbReference type="InterPro" id="IPR023214">
    <property type="entry name" value="HAD_sf"/>
</dbReference>
<dbReference type="InterPro" id="IPR044492">
    <property type="entry name" value="P_typ_ATPase_HD_dom"/>
</dbReference>
<dbReference type="PRINTS" id="PR00943">
    <property type="entry name" value="CUATPASE"/>
</dbReference>
<dbReference type="PANTHER" id="PTHR43520">
    <property type="entry name" value="ATP7, ISOFORM B"/>
    <property type="match status" value="1"/>
</dbReference>
<name>A0A644W0B6_9ZZZZ</name>
<dbReference type="PROSITE" id="PS01047">
    <property type="entry name" value="HMA_1"/>
    <property type="match status" value="2"/>
</dbReference>
<dbReference type="InterPro" id="IPR027256">
    <property type="entry name" value="P-typ_ATPase_IB"/>
</dbReference>
<proteinExistence type="inferred from homology"/>
<dbReference type="GO" id="GO:0012505">
    <property type="term" value="C:endomembrane system"/>
    <property type="evidence" value="ECO:0007669"/>
    <property type="project" value="UniProtKB-SubCell"/>
</dbReference>
<evidence type="ECO:0000256" key="1">
    <source>
        <dbReference type="ARBA" id="ARBA00004127"/>
    </source>
</evidence>
<keyword evidence="14" id="KW-0406">Ion transport</keyword>
<dbReference type="EMBL" id="VSSQ01000544">
    <property type="protein sequence ID" value="MPL97185.1"/>
    <property type="molecule type" value="Genomic_DNA"/>
</dbReference>
<keyword evidence="13" id="KW-0186">Copper</keyword>
<dbReference type="SUPFAM" id="SSF81653">
    <property type="entry name" value="Calcium ATPase, transduction domain A"/>
    <property type="match status" value="1"/>
</dbReference>
<comment type="similarity">
    <text evidence="2">Belongs to the cation transport ATPase (P-type) (TC 3.A.3) family. Type IB subfamily.</text>
</comment>
<keyword evidence="11" id="KW-1278">Translocase</keyword>
<evidence type="ECO:0000256" key="6">
    <source>
        <dbReference type="ARBA" id="ARBA00022737"/>
    </source>
</evidence>
<dbReference type="PROSITE" id="PS00154">
    <property type="entry name" value="ATPASE_E1_E2"/>
    <property type="match status" value="1"/>
</dbReference>
<dbReference type="SFLD" id="SFLDF00027">
    <property type="entry name" value="p-type_atpase"/>
    <property type="match status" value="1"/>
</dbReference>
<evidence type="ECO:0000256" key="7">
    <source>
        <dbReference type="ARBA" id="ARBA00022741"/>
    </source>
</evidence>
<evidence type="ECO:0000256" key="14">
    <source>
        <dbReference type="ARBA" id="ARBA00023065"/>
    </source>
</evidence>
<dbReference type="FunFam" id="3.30.70.100:FF:000005">
    <property type="entry name" value="Copper-exporting P-type ATPase A"/>
    <property type="match status" value="1"/>
</dbReference>
<dbReference type="NCBIfam" id="TIGR01512">
    <property type="entry name" value="ATPase-IB2_Cd"/>
    <property type="match status" value="1"/>
</dbReference>
<dbReference type="Gene3D" id="3.40.50.1000">
    <property type="entry name" value="HAD superfamily/HAD-like"/>
    <property type="match status" value="1"/>
</dbReference>
<reference evidence="18" key="1">
    <citation type="submission" date="2019-08" db="EMBL/GenBank/DDBJ databases">
        <authorList>
            <person name="Kucharzyk K."/>
            <person name="Murdoch R.W."/>
            <person name="Higgins S."/>
            <person name="Loffler F."/>
        </authorList>
    </citation>
    <scope>NUCLEOTIDE SEQUENCE</scope>
</reference>
<dbReference type="SUPFAM" id="SSF81665">
    <property type="entry name" value="Calcium ATPase, transmembrane domain M"/>
    <property type="match status" value="1"/>
</dbReference>
<evidence type="ECO:0000256" key="8">
    <source>
        <dbReference type="ARBA" id="ARBA00022796"/>
    </source>
</evidence>
<keyword evidence="4 16" id="KW-0812">Transmembrane</keyword>
<evidence type="ECO:0000256" key="16">
    <source>
        <dbReference type="SAM" id="Phobius"/>
    </source>
</evidence>
<gene>
    <name evidence="18" type="primary">copA_18</name>
    <name evidence="18" type="ORF">SDC9_43373</name>
</gene>
<dbReference type="CDD" id="cd02094">
    <property type="entry name" value="P-type_ATPase_Cu-like"/>
    <property type="match status" value="1"/>
</dbReference>
<dbReference type="SFLD" id="SFLDS00003">
    <property type="entry name" value="Haloacid_Dehalogenase"/>
    <property type="match status" value="1"/>
</dbReference>
<dbReference type="NCBIfam" id="TIGR01494">
    <property type="entry name" value="ATPase_P-type"/>
    <property type="match status" value="1"/>
</dbReference>
<evidence type="ECO:0000256" key="11">
    <source>
        <dbReference type="ARBA" id="ARBA00022967"/>
    </source>
</evidence>
<feature type="transmembrane region" description="Helical" evidence="16">
    <location>
        <begin position="217"/>
        <end position="234"/>
    </location>
</feature>
<dbReference type="Gene3D" id="2.70.150.10">
    <property type="entry name" value="Calcium-transporting ATPase, cytoplasmic transduction domain A"/>
    <property type="match status" value="1"/>
</dbReference>
<keyword evidence="15 16" id="KW-0472">Membrane</keyword>
<feature type="domain" description="HMA" evidence="17">
    <location>
        <begin position="2"/>
        <end position="68"/>
    </location>
</feature>
<dbReference type="InterPro" id="IPR017969">
    <property type="entry name" value="Heavy-metal-associated_CS"/>
</dbReference>
<sequence length="844" mass="91101">MKNEKFIITGMSCSACSSRVEKCVSELTGVEKASVNLLTNSMQVTYDENIISSIDIIKTVEKEGYGAKQAGKSVRSKTEKEAPKNIAAEEIKKIRQRLVWSFVFLIPMMYISMHGMLSHLFRIPLPPFMVFAFGGSENAVTFAFAQFLLVLPIMYLNRTYFEVGFKTLFHGAPNMDSLIAVGSGAAALYGIFAIFRIGYGLGHGDIVLVNQYRADLYFESAGMILTLITLGKFLESKSKGKTSEAIEKLMDMAPKEAVVERDGQPLVLPIEELMVGDIVLTKPGERIAADGTIVEGTTSIDEAIITGESIPVEKRIGDRVVAATINKNGFIKFRAAKVGEDTTISQIIKLVDEASGSKAPIAKLADKIAGIFVPIVMFIALAATIGWLFWGASFEFALSIGISILVISCPCALGLATPVAIMVGTGKGAENGILIKSGEALETAHSIDTVVMDKTGTITEGKPRVTDVITSGVSQAILTSIAAGIEIGSEHPLAEAILEYAKENNIAPQLMQNFRSIFGQGITASQNTEIYFAGNEAMLKENGIDVSSIKAKIDELADEGKTPLIFAKGKELLGIIAVADVEKTNSKEAIKLFKDMNINVVMLTGDNKRTAEALRKRLHIPEVIAGVMPEDKAKHIAKLQSEGHIVAMIGDGINDAPALARANLGIAIGAGTDVAIESADAVLVRNDLLDAVSAVRLSKAVIRNIKQNLFWAFFYNSIGIPLAAGLFYPEFGLKLNPMFGAAAMSMSSVCVVLNALRLRWFKIDHKISEIAKKEEIIMQIELKIEGMMCAHCQKHVHDDLSKIEGVKEVKVDLEGKKAVVTMTKNIPTEEFAKVIAAAGYTLVK</sequence>
<keyword evidence="8" id="KW-0187">Copper transport</keyword>
<comment type="caution">
    <text evidence="18">The sequence shown here is derived from an EMBL/GenBank/DDBJ whole genome shotgun (WGS) entry which is preliminary data.</text>
</comment>
<dbReference type="NCBIfam" id="TIGR01511">
    <property type="entry name" value="ATPase-IB1_Cu"/>
    <property type="match status" value="1"/>
</dbReference>
<dbReference type="InterPro" id="IPR018303">
    <property type="entry name" value="ATPase_P-typ_P_site"/>
</dbReference>
<feature type="transmembrane region" description="Helical" evidence="16">
    <location>
        <begin position="368"/>
        <end position="390"/>
    </location>
</feature>
<keyword evidence="12 16" id="KW-1133">Transmembrane helix</keyword>
<dbReference type="GO" id="GO:0005507">
    <property type="term" value="F:copper ion binding"/>
    <property type="evidence" value="ECO:0007669"/>
    <property type="project" value="InterPro"/>
</dbReference>
<evidence type="ECO:0000256" key="5">
    <source>
        <dbReference type="ARBA" id="ARBA00022723"/>
    </source>
</evidence>
<comment type="subcellular location">
    <subcellularLocation>
        <location evidence="1">Endomembrane system</location>
        <topology evidence="1">Multi-pass membrane protein</topology>
    </subcellularLocation>
</comment>
<protein>
    <submittedName>
        <fullName evidence="18">Copper-exporting P-type ATPase</fullName>
    </submittedName>
</protein>
<evidence type="ECO:0000256" key="4">
    <source>
        <dbReference type="ARBA" id="ARBA00022692"/>
    </source>
</evidence>
<keyword evidence="3" id="KW-0813">Transport</keyword>
<feature type="transmembrane region" description="Helical" evidence="16">
    <location>
        <begin position="178"/>
        <end position="197"/>
    </location>
</feature>
<accession>A0A644W0B6</accession>
<dbReference type="InterPro" id="IPR036412">
    <property type="entry name" value="HAD-like_sf"/>
</dbReference>
<dbReference type="InterPro" id="IPR023299">
    <property type="entry name" value="ATPase_P-typ_cyto_dom_N"/>
</dbReference>
<dbReference type="Pfam" id="PF00702">
    <property type="entry name" value="Hydrolase"/>
    <property type="match status" value="1"/>
</dbReference>
<feature type="transmembrane region" description="Helical" evidence="16">
    <location>
        <begin position="709"/>
        <end position="729"/>
    </location>
</feature>
<dbReference type="AlphaFoldDB" id="A0A644W0B6"/>
<dbReference type="GO" id="GO:0055070">
    <property type="term" value="P:copper ion homeostasis"/>
    <property type="evidence" value="ECO:0007669"/>
    <property type="project" value="TreeGrafter"/>
</dbReference>
<evidence type="ECO:0000259" key="17">
    <source>
        <dbReference type="PROSITE" id="PS50846"/>
    </source>
</evidence>
<keyword evidence="6" id="KW-0677">Repeat</keyword>
<dbReference type="InterPro" id="IPR008250">
    <property type="entry name" value="ATPase_P-typ_transduc_dom_A_sf"/>
</dbReference>
<evidence type="ECO:0000256" key="9">
    <source>
        <dbReference type="ARBA" id="ARBA00022840"/>
    </source>
</evidence>
<feature type="transmembrane region" description="Helical" evidence="16">
    <location>
        <begin position="98"/>
        <end position="119"/>
    </location>
</feature>
<dbReference type="SUPFAM" id="SSF55008">
    <property type="entry name" value="HMA, heavy metal-associated domain"/>
    <property type="match status" value="2"/>
</dbReference>
<dbReference type="Pfam" id="PF00122">
    <property type="entry name" value="E1-E2_ATPase"/>
    <property type="match status" value="1"/>
</dbReference>
<dbReference type="Gene3D" id="3.30.70.100">
    <property type="match status" value="2"/>
</dbReference>
<dbReference type="Gene3D" id="3.40.1110.10">
    <property type="entry name" value="Calcium-transporting ATPase, cytoplasmic domain N"/>
    <property type="match status" value="1"/>
</dbReference>
<organism evidence="18">
    <name type="scientific">bioreactor metagenome</name>
    <dbReference type="NCBI Taxonomy" id="1076179"/>
    <lineage>
        <taxon>unclassified sequences</taxon>
        <taxon>metagenomes</taxon>
        <taxon>ecological metagenomes</taxon>
    </lineage>
</organism>
<dbReference type="SUPFAM" id="SSF56784">
    <property type="entry name" value="HAD-like"/>
    <property type="match status" value="1"/>
</dbReference>
<dbReference type="PRINTS" id="PR00119">
    <property type="entry name" value="CATATPASE"/>
</dbReference>
<dbReference type="GO" id="GO:0016020">
    <property type="term" value="C:membrane"/>
    <property type="evidence" value="ECO:0007669"/>
    <property type="project" value="InterPro"/>
</dbReference>
<dbReference type="NCBIfam" id="TIGR01525">
    <property type="entry name" value="ATPase-IB_hvy"/>
    <property type="match status" value="1"/>
</dbReference>
<evidence type="ECO:0000256" key="3">
    <source>
        <dbReference type="ARBA" id="ARBA00022448"/>
    </source>
</evidence>
<keyword evidence="5" id="KW-0479">Metal-binding</keyword>
<evidence type="ECO:0000256" key="15">
    <source>
        <dbReference type="ARBA" id="ARBA00023136"/>
    </source>
</evidence>
<keyword evidence="7" id="KW-0547">Nucleotide-binding</keyword>